<dbReference type="InterPro" id="IPR000424">
    <property type="entry name" value="Primosome_PriB/ssb"/>
</dbReference>
<organism evidence="5 6">
    <name type="scientific">Eiseniibacteriota bacterium</name>
    <dbReference type="NCBI Taxonomy" id="2212470"/>
    <lineage>
        <taxon>Bacteria</taxon>
        <taxon>Candidatus Eiseniibacteriota</taxon>
    </lineage>
</organism>
<dbReference type="InterPro" id="IPR012340">
    <property type="entry name" value="NA-bd_OB-fold"/>
</dbReference>
<keyword evidence="2" id="KW-0233">DNA recombination</keyword>
<comment type="subunit">
    <text evidence="2">Homotetramer.</text>
</comment>
<accession>A0ABV6YII7</accession>
<evidence type="ECO:0000313" key="5">
    <source>
        <dbReference type="EMBL" id="MFC1572151.1"/>
    </source>
</evidence>
<dbReference type="EMBL" id="JBHPKH010000005">
    <property type="protein sequence ID" value="MFC1572151.1"/>
    <property type="molecule type" value="Genomic_DNA"/>
</dbReference>
<comment type="function">
    <text evidence="2">Plays an important role in DNA replication, recombination and repair. Binds to ssDNA and to an array of partner proteins to recruit them to their sites of action during DNA metabolism.</text>
</comment>
<keyword evidence="1 2" id="KW-0238">DNA-binding</keyword>
<evidence type="ECO:0000313" key="6">
    <source>
        <dbReference type="Proteomes" id="UP001593833"/>
    </source>
</evidence>
<feature type="compositionally biased region" description="Low complexity" evidence="4">
    <location>
        <begin position="122"/>
        <end position="133"/>
    </location>
</feature>
<feature type="short sequence motif" description="Important for interaction with partner proteins" evidence="2">
    <location>
        <begin position="156"/>
        <end position="161"/>
    </location>
</feature>
<dbReference type="Proteomes" id="UP001593833">
    <property type="component" value="Unassembled WGS sequence"/>
</dbReference>
<sequence length="161" mass="17825">MAGLNKVMLIGNLGRDPEMRHTPSGTPVANFTLATNETFSDRNGNRQERTEWHRIVVWSKLAEICGQYLSKGRQVYIEGRLQTRQWEDQQGQRRQTTEIVASNMVMLGGRGDGPPQQAEYQAPGEPAASAEAPVAKDKPGDKGFVPDSSLDPITEDDDLPF</sequence>
<evidence type="ECO:0000256" key="3">
    <source>
        <dbReference type="RuleBase" id="RU000524"/>
    </source>
</evidence>
<dbReference type="SUPFAM" id="SSF50249">
    <property type="entry name" value="Nucleic acid-binding proteins"/>
    <property type="match status" value="1"/>
</dbReference>
<keyword evidence="2" id="KW-0234">DNA repair</keyword>
<comment type="caution">
    <text evidence="5">The sequence shown here is derived from an EMBL/GenBank/DDBJ whole genome shotgun (WGS) entry which is preliminary data.</text>
</comment>
<keyword evidence="6" id="KW-1185">Reference proteome</keyword>
<dbReference type="PANTHER" id="PTHR10302:SF27">
    <property type="entry name" value="SINGLE-STRANDED DNA-BINDING PROTEIN"/>
    <property type="match status" value="1"/>
</dbReference>
<keyword evidence="2" id="KW-0235">DNA replication</keyword>
<evidence type="ECO:0000256" key="4">
    <source>
        <dbReference type="SAM" id="MobiDB-lite"/>
    </source>
</evidence>
<evidence type="ECO:0000256" key="2">
    <source>
        <dbReference type="HAMAP-Rule" id="MF_00984"/>
    </source>
</evidence>
<dbReference type="CDD" id="cd04496">
    <property type="entry name" value="SSB_OBF"/>
    <property type="match status" value="1"/>
</dbReference>
<proteinExistence type="inferred from homology"/>
<dbReference type="Pfam" id="PF00436">
    <property type="entry name" value="SSB"/>
    <property type="match status" value="1"/>
</dbReference>
<gene>
    <name evidence="5" type="ORF">ACFL6M_00995</name>
</gene>
<dbReference type="PANTHER" id="PTHR10302">
    <property type="entry name" value="SINGLE-STRANDED DNA-BINDING PROTEIN"/>
    <property type="match status" value="1"/>
</dbReference>
<reference evidence="5 6" key="1">
    <citation type="submission" date="2024-09" db="EMBL/GenBank/DDBJ databases">
        <authorList>
            <person name="D'Angelo T."/>
        </authorList>
    </citation>
    <scope>NUCLEOTIDE SEQUENCE [LARGE SCALE GENOMIC DNA]</scope>
    <source>
        <strain evidence="5">SAG AM-320-E07</strain>
    </source>
</reference>
<dbReference type="Gene3D" id="2.40.50.140">
    <property type="entry name" value="Nucleic acid-binding proteins"/>
    <property type="match status" value="1"/>
</dbReference>
<dbReference type="PROSITE" id="PS50935">
    <property type="entry name" value="SSB"/>
    <property type="match status" value="1"/>
</dbReference>
<dbReference type="GO" id="GO:0003677">
    <property type="term" value="F:DNA binding"/>
    <property type="evidence" value="ECO:0007669"/>
    <property type="project" value="UniProtKB-KW"/>
</dbReference>
<feature type="region of interest" description="Disordered" evidence="4">
    <location>
        <begin position="106"/>
        <end position="161"/>
    </location>
</feature>
<name>A0ABV6YII7_UNCEI</name>
<protein>
    <recommendedName>
        <fullName evidence="2 3">Single-stranded DNA-binding protein</fullName>
        <shortName evidence="2">SSB</shortName>
    </recommendedName>
</protein>
<dbReference type="InterPro" id="IPR011344">
    <property type="entry name" value="ssDNA-bd"/>
</dbReference>
<dbReference type="HAMAP" id="MF_00984">
    <property type="entry name" value="SSB"/>
    <property type="match status" value="1"/>
</dbReference>
<evidence type="ECO:0000256" key="1">
    <source>
        <dbReference type="ARBA" id="ARBA00023125"/>
    </source>
</evidence>
<dbReference type="NCBIfam" id="TIGR00621">
    <property type="entry name" value="ssb"/>
    <property type="match status" value="1"/>
</dbReference>
<keyword evidence="2" id="KW-0227">DNA damage</keyword>
<comment type="caution">
    <text evidence="2">Lacks conserved residue(s) required for the propagation of feature annotation.</text>
</comment>